<gene>
    <name evidence="1" type="ORF">BN2458_PEG1750</name>
</gene>
<organism evidence="1 2">
    <name type="scientific">Helicobacter typhlonius</name>
    <dbReference type="NCBI Taxonomy" id="76936"/>
    <lineage>
        <taxon>Bacteria</taxon>
        <taxon>Pseudomonadati</taxon>
        <taxon>Campylobacterota</taxon>
        <taxon>Epsilonproteobacteria</taxon>
        <taxon>Campylobacterales</taxon>
        <taxon>Helicobacteraceae</taxon>
        <taxon>Helicobacter</taxon>
    </lineage>
</organism>
<dbReference type="PATRIC" id="fig|76936.10.peg.1709"/>
<evidence type="ECO:0000313" key="1">
    <source>
        <dbReference type="EMBL" id="CUU40633.1"/>
    </source>
</evidence>
<dbReference type="EMBL" id="LN907858">
    <property type="protein sequence ID" value="CUU40633.1"/>
    <property type="molecule type" value="Genomic_DNA"/>
</dbReference>
<sequence length="47" mass="5462">MLKAYEVYDQPVMIDYTQQLRDSATQDLSLTNKQDKATQKLKEKIGN</sequence>
<reference evidence="2" key="1">
    <citation type="submission" date="2015-11" db="EMBL/GenBank/DDBJ databases">
        <authorList>
            <person name="Anvar S.Y."/>
        </authorList>
    </citation>
    <scope>NUCLEOTIDE SEQUENCE [LARGE SCALE GENOMIC DNA]</scope>
</reference>
<protein>
    <submittedName>
        <fullName evidence="1">Virulence-associated protein 2</fullName>
    </submittedName>
</protein>
<dbReference type="Proteomes" id="UP000064525">
    <property type="component" value="Chromosome I"/>
</dbReference>
<evidence type="ECO:0000313" key="2">
    <source>
        <dbReference type="Proteomes" id="UP000064525"/>
    </source>
</evidence>
<name>A0A0S4PWH3_9HELI</name>
<proteinExistence type="predicted"/>
<dbReference type="KEGG" id="hty:BN2458_PEG1750"/>
<dbReference type="AlphaFoldDB" id="A0A0S4PWH3"/>
<dbReference type="RefSeq" id="WP_236096384.1">
    <property type="nucleotide sequence ID" value="NZ_CAJTQN010000014.1"/>
</dbReference>
<accession>A0A0S4PWH3</accession>